<dbReference type="Proteomes" id="UP000237194">
    <property type="component" value="Unassembled WGS sequence"/>
</dbReference>
<evidence type="ECO:0000313" key="1">
    <source>
        <dbReference type="EMBL" id="POF89399.1"/>
    </source>
</evidence>
<dbReference type="AlphaFoldDB" id="A0A2S3WER5"/>
<reference evidence="1 2" key="1">
    <citation type="submission" date="2016-08" db="EMBL/GenBank/DDBJ databases">
        <authorList>
            <person name="Seilhamer J.J."/>
        </authorList>
    </citation>
    <scope>NUCLEOTIDE SEQUENCE [LARGE SCALE GENOMIC DNA]</scope>
    <source>
        <strain evidence="1 2">KT-27</strain>
    </source>
</reference>
<sequence length="285" mass="32082">MVSVPRDELEAACQRFAKAQIFDFSRRMRALLAQPAEQLQGDPVAFRCVAPDCDLGAWHDYHEDSHGAALVDVQKGLLSRVELAYTRPAQGEPVGYLVQRVDPTGVPRLDRPLMTLCKPEEWGSAFRAQPLFTHADPSEVEQLRDALDECDGERWKLRTERDTLRAQLAERDALLKCWMTFPLAASSPEINEVRRKSDYILSASAEPSAPIAWHVGGNGYDRICFEKPDDLPGRPCVQAIHDQRQLIDLLKRYDLRDEDVPPDERGHGIPGTSFQRLNALANEGE</sequence>
<protein>
    <submittedName>
        <fullName evidence="1">Uncharacterized protein</fullName>
    </submittedName>
</protein>
<proteinExistence type="predicted"/>
<name>A0A2S3WER5_PSEPU</name>
<reference evidence="1 2" key="2">
    <citation type="submission" date="2018-03" db="EMBL/GenBank/DDBJ databases">
        <title>Draft genome of Pseudomonas putida strain KT-27.</title>
        <authorList>
            <person name="Yoshizawa S."/>
            <person name="Khan N.H."/>
            <person name="Nishimura M."/>
            <person name="Chiura H.X."/>
            <person name="Ogura Y."/>
            <person name="Hayashi T."/>
            <person name="Kogure K."/>
        </authorList>
    </citation>
    <scope>NUCLEOTIDE SEQUENCE [LARGE SCALE GENOMIC DNA]</scope>
    <source>
        <strain evidence="1 2">KT-27</strain>
    </source>
</reference>
<dbReference type="EMBL" id="MIND01000018">
    <property type="protein sequence ID" value="POF89399.1"/>
    <property type="molecule type" value="Genomic_DNA"/>
</dbReference>
<comment type="caution">
    <text evidence="1">The sequence shown here is derived from an EMBL/GenBank/DDBJ whole genome shotgun (WGS) entry which is preliminary data.</text>
</comment>
<evidence type="ECO:0000313" key="2">
    <source>
        <dbReference type="Proteomes" id="UP000237194"/>
    </source>
</evidence>
<accession>A0A2S3WER5</accession>
<organism evidence="1 2">
    <name type="scientific">Pseudomonas putida</name>
    <name type="common">Arthrobacter siderocapsulatus</name>
    <dbReference type="NCBI Taxonomy" id="303"/>
    <lineage>
        <taxon>Bacteria</taxon>
        <taxon>Pseudomonadati</taxon>
        <taxon>Pseudomonadota</taxon>
        <taxon>Gammaproteobacteria</taxon>
        <taxon>Pseudomonadales</taxon>
        <taxon>Pseudomonadaceae</taxon>
        <taxon>Pseudomonas</taxon>
    </lineage>
</organism>
<gene>
    <name evidence="1" type="ORF">BGP80_16105</name>
</gene>